<keyword evidence="3 9" id="KW-0507">mRNA processing</keyword>
<gene>
    <name evidence="11" type="ORF">PCASD_00480</name>
</gene>
<dbReference type="PANTHER" id="PTHR11193">
    <property type="entry name" value="SMALL NUCLEAR RIBONUCLEOPROTEIN E"/>
    <property type="match status" value="1"/>
</dbReference>
<keyword evidence="8 9" id="KW-0687">Ribonucleoprotein</keyword>
<evidence type="ECO:0000256" key="9">
    <source>
        <dbReference type="RuleBase" id="RU365053"/>
    </source>
</evidence>
<dbReference type="InterPro" id="IPR027078">
    <property type="entry name" value="snRNP-E"/>
</dbReference>
<dbReference type="GO" id="GO:0005685">
    <property type="term" value="C:U1 snRNP"/>
    <property type="evidence" value="ECO:0007669"/>
    <property type="project" value="UniProtKB-UniRule"/>
</dbReference>
<dbReference type="GO" id="GO:0005681">
    <property type="term" value="C:spliceosomal complex"/>
    <property type="evidence" value="ECO:0007669"/>
    <property type="project" value="UniProtKB-KW"/>
</dbReference>
<dbReference type="GO" id="GO:0003723">
    <property type="term" value="F:RNA binding"/>
    <property type="evidence" value="ECO:0007669"/>
    <property type="project" value="UniProtKB-KW"/>
</dbReference>
<evidence type="ECO:0000256" key="1">
    <source>
        <dbReference type="ARBA" id="ARBA00004123"/>
    </source>
</evidence>
<dbReference type="GO" id="GO:0005686">
    <property type="term" value="C:U2 snRNP"/>
    <property type="evidence" value="ECO:0007669"/>
    <property type="project" value="UniProtKB-UniRule"/>
</dbReference>
<dbReference type="InterPro" id="IPR001163">
    <property type="entry name" value="Sm_dom_euk/arc"/>
</dbReference>
<accession>A0A2N5VNW4</accession>
<evidence type="ECO:0000256" key="5">
    <source>
        <dbReference type="ARBA" id="ARBA00022884"/>
    </source>
</evidence>
<keyword evidence="4 9" id="KW-0747">Spliceosome</keyword>
<evidence type="ECO:0000256" key="8">
    <source>
        <dbReference type="ARBA" id="ARBA00023274"/>
    </source>
</evidence>
<dbReference type="GO" id="GO:0000387">
    <property type="term" value="P:spliceosomal snRNP assembly"/>
    <property type="evidence" value="ECO:0007669"/>
    <property type="project" value="UniProtKB-UniRule"/>
</dbReference>
<dbReference type="InterPro" id="IPR010920">
    <property type="entry name" value="LSM_dom_sf"/>
</dbReference>
<evidence type="ECO:0000256" key="2">
    <source>
        <dbReference type="ARBA" id="ARBA00006850"/>
    </source>
</evidence>
<evidence type="ECO:0000256" key="6">
    <source>
        <dbReference type="ARBA" id="ARBA00023187"/>
    </source>
</evidence>
<comment type="subcellular location">
    <subcellularLocation>
        <location evidence="1 9">Nucleus</location>
    </subcellularLocation>
</comment>
<dbReference type="AlphaFoldDB" id="A0A2N5VNW4"/>
<dbReference type="SUPFAM" id="SSF50182">
    <property type="entry name" value="Sm-like ribonucleoproteins"/>
    <property type="match status" value="1"/>
</dbReference>
<keyword evidence="7 9" id="KW-0539">Nucleus</keyword>
<evidence type="ECO:0000313" key="11">
    <source>
        <dbReference type="EMBL" id="PLW51678.1"/>
    </source>
</evidence>
<comment type="function">
    <text evidence="9">Involved in pre-mRNA splicing. Binds and is required for the stability of snRNA U1, U2, U4 and U5 which contain a highly conserved structural motif called the Sm binding site. Involved in cap modification.</text>
</comment>
<keyword evidence="6 9" id="KW-0508">mRNA splicing</keyword>
<dbReference type="GO" id="GO:0005682">
    <property type="term" value="C:U5 snRNP"/>
    <property type="evidence" value="ECO:0007669"/>
    <property type="project" value="UniProtKB-UniRule"/>
</dbReference>
<evidence type="ECO:0000256" key="7">
    <source>
        <dbReference type="ARBA" id="ARBA00023242"/>
    </source>
</evidence>
<protein>
    <recommendedName>
        <fullName evidence="9">Small nuclear ribonucleoprotein E</fullName>
        <shortName evidence="9">snRNP-E</shortName>
    </recommendedName>
    <alternativeName>
        <fullName evidence="9">Sm protein E</fullName>
    </alternativeName>
</protein>
<reference evidence="11 12" key="1">
    <citation type="submission" date="2017-11" db="EMBL/GenBank/DDBJ databases">
        <title>De novo assembly and phasing of dikaryotic genomes from two isolates of Puccinia coronata f. sp. avenae, the causal agent of oat crown rust.</title>
        <authorList>
            <person name="Miller M.E."/>
            <person name="Zhang Y."/>
            <person name="Omidvar V."/>
            <person name="Sperschneider J."/>
            <person name="Schwessinger B."/>
            <person name="Raley C."/>
            <person name="Palmer J.M."/>
            <person name="Garnica D."/>
            <person name="Upadhyaya N."/>
            <person name="Rathjen J."/>
            <person name="Taylor J.M."/>
            <person name="Park R.F."/>
            <person name="Dodds P.N."/>
            <person name="Hirsch C.D."/>
            <person name="Kianian S.F."/>
            <person name="Figueroa M."/>
        </authorList>
    </citation>
    <scope>NUCLEOTIDE SEQUENCE [LARGE SCALE GENOMIC DNA]</scope>
    <source>
        <strain evidence="11">12SD80</strain>
    </source>
</reference>
<organism evidence="11 12">
    <name type="scientific">Puccinia coronata f. sp. avenae</name>
    <dbReference type="NCBI Taxonomy" id="200324"/>
    <lineage>
        <taxon>Eukaryota</taxon>
        <taxon>Fungi</taxon>
        <taxon>Dikarya</taxon>
        <taxon>Basidiomycota</taxon>
        <taxon>Pucciniomycotina</taxon>
        <taxon>Pucciniomycetes</taxon>
        <taxon>Pucciniales</taxon>
        <taxon>Pucciniaceae</taxon>
        <taxon>Puccinia</taxon>
    </lineage>
</organism>
<feature type="domain" description="Sm" evidence="10">
    <location>
        <begin position="28"/>
        <end position="65"/>
    </location>
</feature>
<comment type="similarity">
    <text evidence="2 9">Belongs to the snRNP Sm proteins family.</text>
</comment>
<evidence type="ECO:0000256" key="4">
    <source>
        <dbReference type="ARBA" id="ARBA00022728"/>
    </source>
</evidence>
<evidence type="ECO:0000256" key="3">
    <source>
        <dbReference type="ARBA" id="ARBA00022664"/>
    </source>
</evidence>
<dbReference type="Gene3D" id="2.30.30.100">
    <property type="match status" value="1"/>
</dbReference>
<dbReference type="GO" id="GO:0005687">
    <property type="term" value="C:U4 snRNP"/>
    <property type="evidence" value="ECO:0007669"/>
    <property type="project" value="UniProtKB-UniRule"/>
</dbReference>
<keyword evidence="5 9" id="KW-0694">RNA-binding</keyword>
<dbReference type="GO" id="GO:0046540">
    <property type="term" value="C:U4/U6 x U5 tri-snRNP complex"/>
    <property type="evidence" value="ECO:0007669"/>
    <property type="project" value="UniProtKB-UniRule"/>
</dbReference>
<evidence type="ECO:0000313" key="12">
    <source>
        <dbReference type="Proteomes" id="UP000235392"/>
    </source>
</evidence>
<evidence type="ECO:0000259" key="10">
    <source>
        <dbReference type="Pfam" id="PF01423"/>
    </source>
</evidence>
<name>A0A2N5VNW4_9BASI</name>
<proteinExistence type="inferred from homology"/>
<comment type="caution">
    <text evidence="11">The sequence shown here is derived from an EMBL/GenBank/DDBJ whole genome shotgun (WGS) entry which is preliminary data.</text>
</comment>
<dbReference type="EMBL" id="PGCI01000004">
    <property type="protein sequence ID" value="PLW51678.1"/>
    <property type="molecule type" value="Genomic_DNA"/>
</dbReference>
<dbReference type="Proteomes" id="UP000235392">
    <property type="component" value="Unassembled WGS sequence"/>
</dbReference>
<sequence length="168" mass="19287">MSGRQQRVMVQPINVIFKHLQAGQLVHIWLYDNTEFRLEGKIIGFDEFMNVVLDNASEVWVKSKKGTPHREAVEKGARVSLGNKNARQVIRRERQLLHLHELPKKLLSSLGQPFSCGYVPSKTIPNYGRRSFFNFQGEGQFQEGGKGVSMLPRSLRPTGRYILVRRAR</sequence>
<dbReference type="Pfam" id="PF01423">
    <property type="entry name" value="LSM"/>
    <property type="match status" value="1"/>
</dbReference>
<dbReference type="CDD" id="cd01718">
    <property type="entry name" value="Sm_E"/>
    <property type="match status" value="1"/>
</dbReference>